<keyword evidence="1" id="KW-0472">Membrane</keyword>
<accession>A0AB74UED6</accession>
<feature type="transmembrane region" description="Helical" evidence="1">
    <location>
        <begin position="42"/>
        <end position="62"/>
    </location>
</feature>
<keyword evidence="1" id="KW-0812">Transmembrane</keyword>
<protein>
    <recommendedName>
        <fullName evidence="3">Transmembrane protein</fullName>
    </recommendedName>
</protein>
<reference evidence="2" key="1">
    <citation type="submission" date="2024-06" db="EMBL/GenBank/DDBJ databases">
        <title>Complete genome of Salinicola endophyticus HNIBRBA4755.</title>
        <authorList>
            <person name="Shin S.Y."/>
            <person name="Kang H."/>
            <person name="Song J."/>
        </authorList>
    </citation>
    <scope>NUCLEOTIDE SEQUENCE</scope>
    <source>
        <strain evidence="2">HNIBRBA4755</strain>
    </source>
</reference>
<evidence type="ECO:0008006" key="3">
    <source>
        <dbReference type="Google" id="ProtNLM"/>
    </source>
</evidence>
<evidence type="ECO:0000256" key="1">
    <source>
        <dbReference type="SAM" id="Phobius"/>
    </source>
</evidence>
<gene>
    <name evidence="2" type="ORF">ABV408_09460</name>
</gene>
<feature type="transmembrane region" description="Helical" evidence="1">
    <location>
        <begin position="101"/>
        <end position="123"/>
    </location>
</feature>
<dbReference type="EMBL" id="CP159578">
    <property type="protein sequence ID" value="XCJ81387.1"/>
    <property type="molecule type" value="Genomic_DNA"/>
</dbReference>
<dbReference type="AlphaFoldDB" id="A0AB74UED6"/>
<name>A0AB74UED6_9GAMM</name>
<feature type="transmembrane region" description="Helical" evidence="1">
    <location>
        <begin position="74"/>
        <end position="95"/>
    </location>
</feature>
<organism evidence="2">
    <name type="scientific">Salinicola endophyticus</name>
    <dbReference type="NCBI Taxonomy" id="1949083"/>
    <lineage>
        <taxon>Bacteria</taxon>
        <taxon>Pseudomonadati</taxon>
        <taxon>Pseudomonadota</taxon>
        <taxon>Gammaproteobacteria</taxon>
        <taxon>Oceanospirillales</taxon>
        <taxon>Halomonadaceae</taxon>
        <taxon>Salinicola</taxon>
    </lineage>
</organism>
<keyword evidence="1" id="KW-1133">Transmembrane helix</keyword>
<proteinExistence type="predicted"/>
<evidence type="ECO:0000313" key="2">
    <source>
        <dbReference type="EMBL" id="XCJ81387.1"/>
    </source>
</evidence>
<feature type="transmembrane region" description="Helical" evidence="1">
    <location>
        <begin position="12"/>
        <end position="30"/>
    </location>
</feature>
<sequence>MSDTTTSARALTATRFSTLLGLWLVMLLSLPRYWLLGDQTRLALLGAFVVAVSVALAVIWRLMSTAERGRCPRAIRHLLICLVVALVVVAGWHMLSGAGVVWAVTLSQGMALGLVLHVVLRLWRRRGE</sequence>
<dbReference type="RefSeq" id="WP_353982139.1">
    <property type="nucleotide sequence ID" value="NZ_CP159578.1"/>
</dbReference>